<accession>A0A6M3JTG1</accession>
<dbReference type="EMBL" id="MT142020">
    <property type="protein sequence ID" value="QJA73339.1"/>
    <property type="molecule type" value="Genomic_DNA"/>
</dbReference>
<dbReference type="Pfam" id="PF13469">
    <property type="entry name" value="Sulfotransfer_3"/>
    <property type="match status" value="1"/>
</dbReference>
<evidence type="ECO:0000256" key="1">
    <source>
        <dbReference type="ARBA" id="ARBA00022679"/>
    </source>
</evidence>
<dbReference type="GO" id="GO:0008476">
    <property type="term" value="F:protein-tyrosine sulfotransferase activity"/>
    <property type="evidence" value="ECO:0007669"/>
    <property type="project" value="InterPro"/>
</dbReference>
<dbReference type="SUPFAM" id="SSF52540">
    <property type="entry name" value="P-loop containing nucleoside triphosphate hydrolases"/>
    <property type="match status" value="1"/>
</dbReference>
<dbReference type="InterPro" id="IPR027417">
    <property type="entry name" value="P-loop_NTPase"/>
</dbReference>
<evidence type="ECO:0000313" key="2">
    <source>
        <dbReference type="EMBL" id="QJA73339.1"/>
    </source>
</evidence>
<name>A0A6M3JTG1_9ZZZZ</name>
<gene>
    <name evidence="2" type="ORF">MM415A02403_0004</name>
</gene>
<dbReference type="Gene3D" id="3.40.50.300">
    <property type="entry name" value="P-loop containing nucleotide triphosphate hydrolases"/>
    <property type="match status" value="1"/>
</dbReference>
<organism evidence="2">
    <name type="scientific">viral metagenome</name>
    <dbReference type="NCBI Taxonomy" id="1070528"/>
    <lineage>
        <taxon>unclassified sequences</taxon>
        <taxon>metagenomes</taxon>
        <taxon>organismal metagenomes</taxon>
    </lineage>
</organism>
<sequence length="218" mass="24708">MEVGVKAFIVGCPRTGTTWMVEMLADHPDVYHITGDDFAHWILGKPGKESGCFQPEIGYSTALVKMVFSMIEKDNPGKTLVEKTPWHVMCLDRLFQTFPDARVILMKRDPRAVVASMLRKFPFTHVTQCTHFWIESEQRSLPFLNRCHIVHYEDLHADLKGTYAKVCDFLSLPHAPANGTYEGELDIGTVDSWKQFLTPKQLDVIGSMLHNEGLEKAA</sequence>
<protein>
    <submittedName>
        <fullName evidence="2">Putative sulfotransferase domain contining protein</fullName>
    </submittedName>
</protein>
<dbReference type="GO" id="GO:0005794">
    <property type="term" value="C:Golgi apparatus"/>
    <property type="evidence" value="ECO:0007669"/>
    <property type="project" value="TreeGrafter"/>
</dbReference>
<proteinExistence type="predicted"/>
<reference evidence="2" key="1">
    <citation type="submission" date="2020-03" db="EMBL/GenBank/DDBJ databases">
        <title>The deep terrestrial virosphere.</title>
        <authorList>
            <person name="Holmfeldt K."/>
            <person name="Nilsson E."/>
            <person name="Simone D."/>
            <person name="Lopez-Fernandez M."/>
            <person name="Wu X."/>
            <person name="de Brujin I."/>
            <person name="Lundin D."/>
            <person name="Andersson A."/>
            <person name="Bertilsson S."/>
            <person name="Dopson M."/>
        </authorList>
    </citation>
    <scope>NUCLEOTIDE SEQUENCE</scope>
    <source>
        <strain evidence="2">MM415A02403</strain>
    </source>
</reference>
<dbReference type="InterPro" id="IPR026634">
    <property type="entry name" value="TPST-like"/>
</dbReference>
<dbReference type="PANTHER" id="PTHR12788">
    <property type="entry name" value="PROTEIN-TYROSINE SULFOTRANSFERASE 2"/>
    <property type="match status" value="1"/>
</dbReference>
<dbReference type="AlphaFoldDB" id="A0A6M3JTG1"/>
<keyword evidence="1 2" id="KW-0808">Transferase</keyword>
<dbReference type="PANTHER" id="PTHR12788:SF10">
    <property type="entry name" value="PROTEIN-TYROSINE SULFOTRANSFERASE"/>
    <property type="match status" value="1"/>
</dbReference>